<name>A0A6J5PF67_9CAUD</name>
<evidence type="ECO:0000313" key="1">
    <source>
        <dbReference type="EMBL" id="CAB4167788.1"/>
    </source>
</evidence>
<dbReference type="EMBL" id="LR796810">
    <property type="protein sequence ID" value="CAB4167788.1"/>
    <property type="molecule type" value="Genomic_DNA"/>
</dbReference>
<reference evidence="1" key="1">
    <citation type="submission" date="2020-04" db="EMBL/GenBank/DDBJ databases">
        <authorList>
            <person name="Chiriac C."/>
            <person name="Salcher M."/>
            <person name="Ghai R."/>
            <person name="Kavagutti S V."/>
        </authorList>
    </citation>
    <scope>NUCLEOTIDE SEQUENCE</scope>
</reference>
<protein>
    <submittedName>
        <fullName evidence="1">Uncharacterized protein</fullName>
    </submittedName>
</protein>
<gene>
    <name evidence="1" type="ORF">UFOVP861_54</name>
</gene>
<proteinExistence type="predicted"/>
<sequence length="171" mass="18718">MTHKTKRQRVTNPKQNHLMKPITPEEVLSKIISGLLRERRFSVESSEGSDGKYILKITTVSRNQGRILGGGAATLKSIKSLMAAIDPEIEVILEDPDETTPINPVATSCAMDALIPWLVLVFGGAANAAQENNKILIEGGDSLKKSIQNDATNVFFSIGRAQSRYAEIIWD</sequence>
<organism evidence="1">
    <name type="scientific">uncultured Caudovirales phage</name>
    <dbReference type="NCBI Taxonomy" id="2100421"/>
    <lineage>
        <taxon>Viruses</taxon>
        <taxon>Duplodnaviria</taxon>
        <taxon>Heunggongvirae</taxon>
        <taxon>Uroviricota</taxon>
        <taxon>Caudoviricetes</taxon>
        <taxon>Peduoviridae</taxon>
        <taxon>Maltschvirus</taxon>
        <taxon>Maltschvirus maltsch</taxon>
    </lineage>
</organism>
<accession>A0A6J5PF67</accession>